<evidence type="ECO:0000313" key="2">
    <source>
        <dbReference type="Proteomes" id="UP001362999"/>
    </source>
</evidence>
<proteinExistence type="predicted"/>
<protein>
    <recommendedName>
        <fullName evidence="3">F-box domain-containing protein</fullName>
    </recommendedName>
</protein>
<organism evidence="1 2">
    <name type="scientific">Favolaschia claudopus</name>
    <dbReference type="NCBI Taxonomy" id="2862362"/>
    <lineage>
        <taxon>Eukaryota</taxon>
        <taxon>Fungi</taxon>
        <taxon>Dikarya</taxon>
        <taxon>Basidiomycota</taxon>
        <taxon>Agaricomycotina</taxon>
        <taxon>Agaricomycetes</taxon>
        <taxon>Agaricomycetidae</taxon>
        <taxon>Agaricales</taxon>
        <taxon>Marasmiineae</taxon>
        <taxon>Mycenaceae</taxon>
        <taxon>Favolaschia</taxon>
    </lineage>
</organism>
<dbReference type="EMBL" id="JAWWNJ010000007">
    <property type="protein sequence ID" value="KAK7051942.1"/>
    <property type="molecule type" value="Genomic_DNA"/>
</dbReference>
<reference evidence="1 2" key="1">
    <citation type="journal article" date="2024" name="J Genomics">
        <title>Draft genome sequencing and assembly of Favolaschia claudopus CIRM-BRFM 2984 isolated from oak limbs.</title>
        <authorList>
            <person name="Navarro D."/>
            <person name="Drula E."/>
            <person name="Chaduli D."/>
            <person name="Cazenave R."/>
            <person name="Ahrendt S."/>
            <person name="Wang J."/>
            <person name="Lipzen A."/>
            <person name="Daum C."/>
            <person name="Barry K."/>
            <person name="Grigoriev I.V."/>
            <person name="Favel A."/>
            <person name="Rosso M.N."/>
            <person name="Martin F."/>
        </authorList>
    </citation>
    <scope>NUCLEOTIDE SEQUENCE [LARGE SCALE GENOMIC DNA]</scope>
    <source>
        <strain evidence="1 2">CIRM-BRFM 2984</strain>
    </source>
</reference>
<name>A0AAW0DJH2_9AGAR</name>
<gene>
    <name evidence="1" type="ORF">R3P38DRAFT_1631501</name>
</gene>
<sequence length="286" mass="32169">MALDSSTAPFLPPELEREIFEIAAVVHPATICHLILVSHRVYDWVERIKFNTVIPKQIDCAATCTIHELVTAIKSETKPIYFFRDRVRHLFIQNLPDEAIETILSACGAVESLVLFQSFGTIPSLQLTTSPRRLSIYIGDLLDPKQLAAHPLFTSVTHLDLFDQVHSHRDNIVEHLALMPMLTHLAMWNGSTTPDVLAAVLDRCIGLETVIDMHGSMSTAISRLTRDDEMRIVSMTVEDTQYLEDWITGTQGGSDFWARADAFIAKKRRGDIQPSSRCWIEDTDGI</sequence>
<dbReference type="Proteomes" id="UP001362999">
    <property type="component" value="Unassembled WGS sequence"/>
</dbReference>
<dbReference type="AlphaFoldDB" id="A0AAW0DJH2"/>
<accession>A0AAW0DJH2</accession>
<comment type="caution">
    <text evidence="1">The sequence shown here is derived from an EMBL/GenBank/DDBJ whole genome shotgun (WGS) entry which is preliminary data.</text>
</comment>
<evidence type="ECO:0000313" key="1">
    <source>
        <dbReference type="EMBL" id="KAK7051942.1"/>
    </source>
</evidence>
<evidence type="ECO:0008006" key="3">
    <source>
        <dbReference type="Google" id="ProtNLM"/>
    </source>
</evidence>
<keyword evidence="2" id="KW-1185">Reference proteome</keyword>